<dbReference type="GeneTree" id="ENSGT00940000157509"/>
<dbReference type="InterPro" id="IPR015915">
    <property type="entry name" value="Kelch-typ_b-propeller"/>
</dbReference>
<gene>
    <name evidence="3" type="primary">KLHDC1</name>
</gene>
<keyword evidence="4" id="KW-1185">Reference proteome</keyword>
<dbReference type="Ensembl" id="ENSOTST00005102500.2">
    <property type="protein sequence ID" value="ENSOTSP00005094574.2"/>
    <property type="gene ID" value="ENSOTSG00005044089.2"/>
</dbReference>
<evidence type="ECO:0000256" key="1">
    <source>
        <dbReference type="ARBA" id="ARBA00022441"/>
    </source>
</evidence>
<dbReference type="SUPFAM" id="SSF50965">
    <property type="entry name" value="Galactose oxidase, central domain"/>
    <property type="match status" value="1"/>
</dbReference>
<dbReference type="Pfam" id="PF24681">
    <property type="entry name" value="Kelch_KLHDC2_KLHL20_DRC7"/>
    <property type="match status" value="1"/>
</dbReference>
<reference evidence="3" key="1">
    <citation type="submission" date="2025-08" db="UniProtKB">
        <authorList>
            <consortium name="Ensembl"/>
        </authorList>
    </citation>
    <scope>IDENTIFICATION</scope>
</reference>
<dbReference type="Gene3D" id="2.120.10.80">
    <property type="entry name" value="Kelch-type beta propeller"/>
    <property type="match status" value="2"/>
</dbReference>
<protein>
    <recommendedName>
        <fullName evidence="5">Kelch domain-containing protein 1-like</fullName>
    </recommendedName>
</protein>
<dbReference type="InterPro" id="IPR011043">
    <property type="entry name" value="Gal_Oxase/kelch_b-propeller"/>
</dbReference>
<accession>A0A8C8JQ55</accession>
<evidence type="ECO:0000313" key="3">
    <source>
        <dbReference type="Ensembl" id="ENSOTSP00005094574.2"/>
    </source>
</evidence>
<organism evidence="3 4">
    <name type="scientific">Oncorhynchus tshawytscha</name>
    <name type="common">Chinook salmon</name>
    <name type="synonym">Salmo tshawytscha</name>
    <dbReference type="NCBI Taxonomy" id="74940"/>
    <lineage>
        <taxon>Eukaryota</taxon>
        <taxon>Metazoa</taxon>
        <taxon>Chordata</taxon>
        <taxon>Craniata</taxon>
        <taxon>Vertebrata</taxon>
        <taxon>Euteleostomi</taxon>
        <taxon>Actinopterygii</taxon>
        <taxon>Neopterygii</taxon>
        <taxon>Teleostei</taxon>
        <taxon>Protacanthopterygii</taxon>
        <taxon>Salmoniformes</taxon>
        <taxon>Salmonidae</taxon>
        <taxon>Salmoninae</taxon>
        <taxon>Oncorhynchus</taxon>
    </lineage>
</organism>
<keyword evidence="2" id="KW-0677">Repeat</keyword>
<dbReference type="PANTHER" id="PTHR46228">
    <property type="entry name" value="KELCH DOMAIN-CONTAINING PROTEIN"/>
    <property type="match status" value="1"/>
</dbReference>
<name>A0A8C8JQ55_ONCTS</name>
<proteinExistence type="predicted"/>
<dbReference type="AlphaFoldDB" id="A0A8C8JQ55"/>
<evidence type="ECO:0008006" key="5">
    <source>
        <dbReference type="Google" id="ProtNLM"/>
    </source>
</evidence>
<dbReference type="PANTHER" id="PTHR46228:SF1">
    <property type="entry name" value="KELCH DOMAIN-CONTAINING PROTEIN 1"/>
    <property type="match status" value="1"/>
</dbReference>
<reference evidence="3" key="2">
    <citation type="submission" date="2025-09" db="UniProtKB">
        <authorList>
            <consortium name="Ensembl"/>
        </authorList>
    </citation>
    <scope>IDENTIFICATION</scope>
</reference>
<evidence type="ECO:0000256" key="2">
    <source>
        <dbReference type="ARBA" id="ARBA00022737"/>
    </source>
</evidence>
<dbReference type="Proteomes" id="UP000694402">
    <property type="component" value="Unassembled WGS sequence"/>
</dbReference>
<keyword evidence="1" id="KW-0880">Kelch repeat</keyword>
<evidence type="ECO:0000313" key="4">
    <source>
        <dbReference type="Proteomes" id="UP000694402"/>
    </source>
</evidence>
<sequence length="446" mass="50001">MMDTGTGVEMSNSLERSDHTAFVEGSFLYVWGGCKSVSGTETLLPSDEIWLCDLDSGIWERRGMEGEIPPALSGACGSYHNGTLYVFGGCDPNGHTNQLYSVDLLEGCYTWRKVTDAGGNTPSPRDKQSCWVNRDRLIYFGGYGCKTIREVNNSRNFTVHESSWAMIGTTFFRFWGWNSEVNVFDTHTATWEEPETHGQTPSPRASHTSATLGDKGYICGGLEDTDLDIHCLDLDTWIWTRIDFLSSLVPVGRSMHTLTPVSDHTLFLFGGLSITGDSLSDGWEFDTQTNSWREMDHLHHDKPRLWHSACRGKDNDVVVFGGSRDYVLLMDSKSTNESTWGVGVELGTAGPGLTSTSPEEQRRSRIRVTVLRSPSQNHCKDVLVFQTQPYPLLRLCKDCIGYNADVLQEQLLWLPPKLQETVDKSVSFFRIGPNQENKKRLDLVLD</sequence>